<dbReference type="AlphaFoldDB" id="K7M831"/>
<reference evidence="6 7" key="1">
    <citation type="journal article" date="2010" name="Nature">
        <title>Genome sequence of the palaeopolyploid soybean.</title>
        <authorList>
            <person name="Schmutz J."/>
            <person name="Cannon S.B."/>
            <person name="Schlueter J."/>
            <person name="Ma J."/>
            <person name="Mitros T."/>
            <person name="Nelson W."/>
            <person name="Hyten D.L."/>
            <person name="Song Q."/>
            <person name="Thelen J.J."/>
            <person name="Cheng J."/>
            <person name="Xu D."/>
            <person name="Hellsten U."/>
            <person name="May G.D."/>
            <person name="Yu Y."/>
            <person name="Sakurai T."/>
            <person name="Umezawa T."/>
            <person name="Bhattacharyya M.K."/>
            <person name="Sandhu D."/>
            <person name="Valliyodan B."/>
            <person name="Lindquist E."/>
            <person name="Peto M."/>
            <person name="Grant D."/>
            <person name="Shu S."/>
            <person name="Goodstein D."/>
            <person name="Barry K."/>
            <person name="Futrell-Griggs M."/>
            <person name="Abernathy B."/>
            <person name="Du J."/>
            <person name="Tian Z."/>
            <person name="Zhu L."/>
            <person name="Gill N."/>
            <person name="Joshi T."/>
            <person name="Libault M."/>
            <person name="Sethuraman A."/>
            <person name="Zhang X.-C."/>
            <person name="Shinozaki K."/>
            <person name="Nguyen H.T."/>
            <person name="Wing R.A."/>
            <person name="Cregan P."/>
            <person name="Specht J."/>
            <person name="Grimwood J."/>
            <person name="Rokhsar D."/>
            <person name="Stacey G."/>
            <person name="Shoemaker R.C."/>
            <person name="Jackson S.A."/>
        </authorList>
    </citation>
    <scope>NUCLEOTIDE SEQUENCE [LARGE SCALE GENOMIC DNA]</scope>
    <source>
        <strain evidence="7">cv. Williams 82</strain>
        <tissue evidence="6">Callus</tissue>
    </source>
</reference>
<dbReference type="GO" id="GO:0045893">
    <property type="term" value="P:positive regulation of DNA-templated transcription"/>
    <property type="evidence" value="ECO:0000318"/>
    <property type="project" value="GO_Central"/>
</dbReference>
<evidence type="ECO:0000259" key="5">
    <source>
        <dbReference type="PROSITE" id="PS50217"/>
    </source>
</evidence>
<protein>
    <recommendedName>
        <fullName evidence="5">BZIP domain-containing protein</fullName>
    </recommendedName>
</protein>
<dbReference type="Gramene" id="KRH17087">
    <property type="protein sequence ID" value="KRH17087"/>
    <property type="gene ID" value="GLYMA_14G197200"/>
</dbReference>
<feature type="domain" description="BZIP" evidence="5">
    <location>
        <begin position="98"/>
        <end position="161"/>
    </location>
</feature>
<evidence type="ECO:0000313" key="8">
    <source>
        <dbReference type="Proteomes" id="UP000008827"/>
    </source>
</evidence>
<dbReference type="InterPro" id="IPR052483">
    <property type="entry name" value="bZIP_transcription_regulators"/>
</dbReference>
<dbReference type="GO" id="GO:0005634">
    <property type="term" value="C:nucleus"/>
    <property type="evidence" value="ECO:0000318"/>
    <property type="project" value="GO_Central"/>
</dbReference>
<dbReference type="HOGENOM" id="CLU_1380253_0_0_1"/>
<evidence type="ECO:0000256" key="1">
    <source>
        <dbReference type="ARBA" id="ARBA00023015"/>
    </source>
</evidence>
<dbReference type="SMART" id="SM00338">
    <property type="entry name" value="BRLZ"/>
    <property type="match status" value="1"/>
</dbReference>
<keyword evidence="8" id="KW-1185">Reference proteome</keyword>
<dbReference type="OrthoDB" id="1436947at2759"/>
<evidence type="ECO:0000256" key="2">
    <source>
        <dbReference type="ARBA" id="ARBA00023163"/>
    </source>
</evidence>
<dbReference type="KEGG" id="gmx:102664191"/>
<keyword evidence="3" id="KW-0539">Nucleus</keyword>
<dbReference type="InterPro" id="IPR004827">
    <property type="entry name" value="bZIP"/>
</dbReference>
<keyword evidence="2" id="KW-0804">Transcription</keyword>
<evidence type="ECO:0000313" key="6">
    <source>
        <dbReference type="EMBL" id="KRH17087.1"/>
    </source>
</evidence>
<name>K7M831_SOYBN</name>
<dbReference type="PANTHER" id="PTHR46391">
    <property type="entry name" value="BASIC LEUCINE ZIPPER 34"/>
    <property type="match status" value="1"/>
</dbReference>
<evidence type="ECO:0000313" key="7">
    <source>
        <dbReference type="EnsemblPlants" id="KRH17087"/>
    </source>
</evidence>
<sequence>MGDLKIRGDIVEEQLWPQKPTLIKPIPQRAQANVPIGVGPSFQQRQKPSKPLPKLATIPENDNLSTEENTTNEGGAAFVDANNQNISNEAQANTEQEMERKFRRTISNRFSARRSRLKKLAYMAELESKAKSFENTISLLREQIAAEQNEQKLLQIEHHTLKFQMAACEKQRIVLEAEFKKNKAEADRLCELQSRMNA</sequence>
<accession>K7M831</accession>
<keyword evidence="4" id="KW-0175">Coiled coil</keyword>
<gene>
    <name evidence="7" type="primary">LOC102664191</name>
    <name evidence="6" type="ORF">GLYMA_14G197200</name>
</gene>
<dbReference type="GO" id="GO:0003677">
    <property type="term" value="F:DNA binding"/>
    <property type="evidence" value="ECO:0000318"/>
    <property type="project" value="GO_Central"/>
</dbReference>
<dbReference type="EnsemblPlants" id="KRH17087">
    <property type="protein sequence ID" value="KRH17087"/>
    <property type="gene ID" value="GLYMA_14G197200"/>
</dbReference>
<dbReference type="PANTHER" id="PTHR46391:SF13">
    <property type="entry name" value="ACTIVATOR OF SPOMIN LUC3"/>
    <property type="match status" value="1"/>
</dbReference>
<dbReference type="InterPro" id="IPR046347">
    <property type="entry name" value="bZIP_sf"/>
</dbReference>
<organism evidence="6">
    <name type="scientific">Glycine max</name>
    <name type="common">Soybean</name>
    <name type="synonym">Glycine hispida</name>
    <dbReference type="NCBI Taxonomy" id="3847"/>
    <lineage>
        <taxon>Eukaryota</taxon>
        <taxon>Viridiplantae</taxon>
        <taxon>Streptophyta</taxon>
        <taxon>Embryophyta</taxon>
        <taxon>Tracheophyta</taxon>
        <taxon>Spermatophyta</taxon>
        <taxon>Magnoliopsida</taxon>
        <taxon>eudicotyledons</taxon>
        <taxon>Gunneridae</taxon>
        <taxon>Pentapetalae</taxon>
        <taxon>rosids</taxon>
        <taxon>fabids</taxon>
        <taxon>Fabales</taxon>
        <taxon>Fabaceae</taxon>
        <taxon>Papilionoideae</taxon>
        <taxon>50 kb inversion clade</taxon>
        <taxon>NPAAA clade</taxon>
        <taxon>indigoferoid/millettioid clade</taxon>
        <taxon>Phaseoleae</taxon>
        <taxon>Glycine</taxon>
        <taxon>Glycine subgen. Soja</taxon>
    </lineage>
</organism>
<dbReference type="eggNOG" id="ENOG502SB6C">
    <property type="taxonomic scope" value="Eukaryota"/>
</dbReference>
<dbReference type="Gene3D" id="1.20.5.170">
    <property type="match status" value="1"/>
</dbReference>
<dbReference type="GO" id="GO:0003700">
    <property type="term" value="F:DNA-binding transcription factor activity"/>
    <property type="evidence" value="ECO:0007669"/>
    <property type="project" value="InterPro"/>
</dbReference>
<dbReference type="RefSeq" id="XP_006596436.1">
    <property type="nucleotide sequence ID" value="XM_006596373.4"/>
</dbReference>
<dbReference type="SMR" id="K7M831"/>
<keyword evidence="1" id="KW-0805">Transcription regulation</keyword>
<proteinExistence type="predicted"/>
<reference evidence="6" key="3">
    <citation type="submission" date="2018-07" db="EMBL/GenBank/DDBJ databases">
        <title>WGS assembly of Glycine max.</title>
        <authorList>
            <person name="Schmutz J."/>
            <person name="Cannon S."/>
            <person name="Schlueter J."/>
            <person name="Ma J."/>
            <person name="Mitros T."/>
            <person name="Nelson W."/>
            <person name="Hyten D."/>
            <person name="Song Q."/>
            <person name="Thelen J."/>
            <person name="Cheng J."/>
            <person name="Xu D."/>
            <person name="Hellsten U."/>
            <person name="May G."/>
            <person name="Yu Y."/>
            <person name="Sakurai T."/>
            <person name="Umezawa T."/>
            <person name="Bhattacharyya M."/>
            <person name="Sandhu D."/>
            <person name="Valliyodan B."/>
            <person name="Lindquist E."/>
            <person name="Peto M."/>
            <person name="Grant D."/>
            <person name="Shu S."/>
            <person name="Goodstein D."/>
            <person name="Barry K."/>
            <person name="Futrell-Griggs M."/>
            <person name="Abernathy B."/>
            <person name="Du J."/>
            <person name="Tian Z."/>
            <person name="Zhu L."/>
            <person name="Gill N."/>
            <person name="Joshi T."/>
            <person name="Libault M."/>
            <person name="Sethuraman A."/>
            <person name="Zhang X."/>
            <person name="Shinozaki K."/>
            <person name="Nguyen H."/>
            <person name="Wing R."/>
            <person name="Cregan P."/>
            <person name="Specht J."/>
            <person name="Grimwood J."/>
            <person name="Rokhsar D."/>
            <person name="Stacey G."/>
            <person name="Shoemaker R."/>
            <person name="Jackson S."/>
        </authorList>
    </citation>
    <scope>NUCLEOTIDE SEQUENCE</scope>
    <source>
        <tissue evidence="6">Callus</tissue>
    </source>
</reference>
<dbReference type="Proteomes" id="UP000008827">
    <property type="component" value="Chromosome 14"/>
</dbReference>
<dbReference type="PROSITE" id="PS00036">
    <property type="entry name" value="BZIP_BASIC"/>
    <property type="match status" value="1"/>
</dbReference>
<feature type="coiled-coil region" evidence="4">
    <location>
        <begin position="123"/>
        <end position="157"/>
    </location>
</feature>
<dbReference type="OMA" id="QRRMVNF"/>
<reference evidence="7" key="2">
    <citation type="submission" date="2018-02" db="UniProtKB">
        <authorList>
            <consortium name="EnsemblPlants"/>
        </authorList>
    </citation>
    <scope>IDENTIFICATION</scope>
    <source>
        <strain evidence="7">Williams 82</strain>
    </source>
</reference>
<dbReference type="EMBL" id="CM000847">
    <property type="protein sequence ID" value="KRH17087.1"/>
    <property type="molecule type" value="Genomic_DNA"/>
</dbReference>
<dbReference type="PaxDb" id="3847-GLYMA14G37645.1"/>
<dbReference type="PROSITE" id="PS50217">
    <property type="entry name" value="BZIP"/>
    <property type="match status" value="1"/>
</dbReference>
<evidence type="ECO:0000256" key="3">
    <source>
        <dbReference type="ARBA" id="ARBA00023242"/>
    </source>
</evidence>
<evidence type="ECO:0000256" key="4">
    <source>
        <dbReference type="SAM" id="Coils"/>
    </source>
</evidence>
<dbReference type="Pfam" id="PF00170">
    <property type="entry name" value="bZIP_1"/>
    <property type="match status" value="1"/>
</dbReference>
<dbReference type="SUPFAM" id="SSF57959">
    <property type="entry name" value="Leucine zipper domain"/>
    <property type="match status" value="1"/>
</dbReference>
<dbReference type="GeneID" id="102664191"/>